<evidence type="ECO:0000256" key="2">
    <source>
        <dbReference type="SAM" id="Phobius"/>
    </source>
</evidence>
<keyword evidence="2" id="KW-0472">Membrane</keyword>
<keyword evidence="2" id="KW-0812">Transmembrane</keyword>
<gene>
    <name evidence="3" type="ORF">QO002_000974</name>
</gene>
<evidence type="ECO:0000313" key="4">
    <source>
        <dbReference type="Proteomes" id="UP001230207"/>
    </source>
</evidence>
<evidence type="ECO:0000256" key="1">
    <source>
        <dbReference type="SAM" id="MobiDB-lite"/>
    </source>
</evidence>
<sequence>MSGLETAIRQALERSDRTSPEMRARIYQSARNALEAGLRKQDVHDAEVIAQQRHRLEVLIHAIENEERANLKMQVSTEVTVEAPAAKTSPAEDSAPPIDDSLDIAPGRHDGMVAANRNEASFGDLRADRRSTARSTDAPVSAEPQLGADEIVARSPQADPALHKEKRGQAAGVQEPPRKRRRRSRLLSFLMVLTVLVAAFGTAGWWVVSSGLLQTAAERDTSVANPPARVSSEDFSGAPGLPTLGTQSGFTSDWIDVYKPGDGEAPTTGPQASADLVSDEAGQHLRIISSNVDAGGDVHIQIPATILEQLSGKTSTLALTVQADMGKTTQFSVECDFSTLGECGRHRFTLNDEKIDMLFKVTFDRSLAPKEPGSIVISSDVTGSGASLNLFAVRILPGQ</sequence>
<dbReference type="Proteomes" id="UP001230207">
    <property type="component" value="Unassembled WGS sequence"/>
</dbReference>
<feature type="region of interest" description="Disordered" evidence="1">
    <location>
        <begin position="116"/>
        <end position="180"/>
    </location>
</feature>
<protein>
    <recommendedName>
        <fullName evidence="5">Biotin transporter BioY</fullName>
    </recommendedName>
</protein>
<reference evidence="3 4" key="1">
    <citation type="submission" date="2023-07" db="EMBL/GenBank/DDBJ databases">
        <title>Genomic Encyclopedia of Type Strains, Phase IV (KMG-IV): sequencing the most valuable type-strain genomes for metagenomic binning, comparative biology and taxonomic classification.</title>
        <authorList>
            <person name="Goeker M."/>
        </authorList>
    </citation>
    <scope>NUCLEOTIDE SEQUENCE [LARGE SCALE GENOMIC DNA]</scope>
    <source>
        <strain evidence="3 4">DSM 1112</strain>
    </source>
</reference>
<feature type="transmembrane region" description="Helical" evidence="2">
    <location>
        <begin position="186"/>
        <end position="208"/>
    </location>
</feature>
<comment type="caution">
    <text evidence="3">The sequence shown here is derived from an EMBL/GenBank/DDBJ whole genome shotgun (WGS) entry which is preliminary data.</text>
</comment>
<feature type="region of interest" description="Disordered" evidence="1">
    <location>
        <begin position="221"/>
        <end position="248"/>
    </location>
</feature>
<evidence type="ECO:0008006" key="5">
    <source>
        <dbReference type="Google" id="ProtNLM"/>
    </source>
</evidence>
<accession>A0ABU0BKR1</accession>
<name>A0ABU0BKR1_9HYPH</name>
<evidence type="ECO:0000313" key="3">
    <source>
        <dbReference type="EMBL" id="MDQ0318836.1"/>
    </source>
</evidence>
<dbReference type="EMBL" id="JAUSVF010000001">
    <property type="protein sequence ID" value="MDQ0318836.1"/>
    <property type="molecule type" value="Genomic_DNA"/>
</dbReference>
<organism evidence="3 4">
    <name type="scientific">Pararhizobium capsulatum DSM 1112</name>
    <dbReference type="NCBI Taxonomy" id="1121113"/>
    <lineage>
        <taxon>Bacteria</taxon>
        <taxon>Pseudomonadati</taxon>
        <taxon>Pseudomonadota</taxon>
        <taxon>Alphaproteobacteria</taxon>
        <taxon>Hyphomicrobiales</taxon>
        <taxon>Rhizobiaceae</taxon>
        <taxon>Rhizobium/Agrobacterium group</taxon>
        <taxon>Pararhizobium</taxon>
    </lineage>
</organism>
<proteinExistence type="predicted"/>
<keyword evidence="4" id="KW-1185">Reference proteome</keyword>
<keyword evidence="2" id="KW-1133">Transmembrane helix</keyword>
<dbReference type="RefSeq" id="WP_307227235.1">
    <property type="nucleotide sequence ID" value="NZ_JAUSVF010000001.1"/>
</dbReference>